<evidence type="ECO:0000256" key="1">
    <source>
        <dbReference type="ARBA" id="ARBA00006464"/>
    </source>
</evidence>
<keyword evidence="4" id="KW-1185">Reference proteome</keyword>
<accession>A0ABP7WE41</accession>
<dbReference type="Proteomes" id="UP001500841">
    <property type="component" value="Unassembled WGS sequence"/>
</dbReference>
<reference evidence="4" key="1">
    <citation type="journal article" date="2019" name="Int. J. Syst. Evol. Microbiol.">
        <title>The Global Catalogue of Microorganisms (GCM) 10K type strain sequencing project: providing services to taxonomists for standard genome sequencing and annotation.</title>
        <authorList>
            <consortium name="The Broad Institute Genomics Platform"/>
            <consortium name="The Broad Institute Genome Sequencing Center for Infectious Disease"/>
            <person name="Wu L."/>
            <person name="Ma J."/>
        </authorList>
    </citation>
    <scope>NUCLEOTIDE SEQUENCE [LARGE SCALE GENOMIC DNA]</scope>
    <source>
        <strain evidence="4">JCM 17085</strain>
    </source>
</reference>
<proteinExistence type="inferred from homology"/>
<feature type="domain" description="Bacterial sugar transferase" evidence="2">
    <location>
        <begin position="7"/>
        <end position="180"/>
    </location>
</feature>
<evidence type="ECO:0000259" key="2">
    <source>
        <dbReference type="Pfam" id="PF02397"/>
    </source>
</evidence>
<evidence type="ECO:0000313" key="3">
    <source>
        <dbReference type="EMBL" id="GAA4087114.1"/>
    </source>
</evidence>
<evidence type="ECO:0000313" key="4">
    <source>
        <dbReference type="Proteomes" id="UP001500841"/>
    </source>
</evidence>
<dbReference type="GO" id="GO:0016740">
    <property type="term" value="F:transferase activity"/>
    <property type="evidence" value="ECO:0007669"/>
    <property type="project" value="UniProtKB-KW"/>
</dbReference>
<dbReference type="Pfam" id="PF02397">
    <property type="entry name" value="Bac_transf"/>
    <property type="match status" value="1"/>
</dbReference>
<dbReference type="PANTHER" id="PTHR30576:SF8">
    <property type="entry name" value="UNDECAPRENYL-PHOSPHATE GALACTOSE PHOSPHOTRANSFERASE"/>
    <property type="match status" value="1"/>
</dbReference>
<sequence>MYARFVKRFVDITVAVLSLLALAPLLAAIYLVLWTNGENPLFFQCRVGRNKKVFRLIKFRSMKTLYGPDGLLLDNRFRITPIGRILRKTSLDELPQLINIIKGDMSFIGPRPLMESYLPFYTETEQLRHHLRPGITGWAQINGRNNLSWDIKLAFDIYYVKNLSFFLDCYITLKTAIYVIQAKDVQIDDPSPMLYEERQRTLNAN</sequence>
<dbReference type="InterPro" id="IPR003362">
    <property type="entry name" value="Bact_transf"/>
</dbReference>
<dbReference type="PANTHER" id="PTHR30576">
    <property type="entry name" value="COLANIC BIOSYNTHESIS UDP-GLUCOSE LIPID CARRIER TRANSFERASE"/>
    <property type="match status" value="1"/>
</dbReference>
<name>A0ABP7WE41_9SPHI</name>
<organism evidence="3 4">
    <name type="scientific">Mucilaginibacter panaciglaebae</name>
    <dbReference type="NCBI Taxonomy" id="502331"/>
    <lineage>
        <taxon>Bacteria</taxon>
        <taxon>Pseudomonadati</taxon>
        <taxon>Bacteroidota</taxon>
        <taxon>Sphingobacteriia</taxon>
        <taxon>Sphingobacteriales</taxon>
        <taxon>Sphingobacteriaceae</taxon>
        <taxon>Mucilaginibacter</taxon>
    </lineage>
</organism>
<dbReference type="EMBL" id="BAABCV010000002">
    <property type="protein sequence ID" value="GAA4087114.1"/>
    <property type="molecule type" value="Genomic_DNA"/>
</dbReference>
<comment type="similarity">
    <text evidence="1">Belongs to the bacterial sugar transferase family.</text>
</comment>
<dbReference type="RefSeq" id="WP_345100869.1">
    <property type="nucleotide sequence ID" value="NZ_BAABCV010000002.1"/>
</dbReference>
<protein>
    <submittedName>
        <fullName evidence="3">Sugar transferase</fullName>
    </submittedName>
</protein>
<gene>
    <name evidence="3" type="ORF">GCM10022392_05110</name>
</gene>
<comment type="caution">
    <text evidence="3">The sequence shown here is derived from an EMBL/GenBank/DDBJ whole genome shotgun (WGS) entry which is preliminary data.</text>
</comment>
<keyword evidence="3" id="KW-0808">Transferase</keyword>